<dbReference type="RefSeq" id="WP_207398116.1">
    <property type="nucleotide sequence ID" value="NZ_JABRWO010000011.1"/>
</dbReference>
<proteinExistence type="predicted"/>
<protein>
    <submittedName>
        <fullName evidence="1">Uncharacterized protein</fullName>
    </submittedName>
</protein>
<dbReference type="EMBL" id="JABRWO010000011">
    <property type="protein sequence ID" value="MBA2116716.1"/>
    <property type="molecule type" value="Genomic_DNA"/>
</dbReference>
<evidence type="ECO:0000313" key="1">
    <source>
        <dbReference type="EMBL" id="MBA2116716.1"/>
    </source>
</evidence>
<dbReference type="AlphaFoldDB" id="A0A7V8V8A5"/>
<accession>A0A7V8V8A5</accession>
<organism evidence="1 2">
    <name type="scientific">Bremerella alba</name>
    <dbReference type="NCBI Taxonomy" id="980252"/>
    <lineage>
        <taxon>Bacteria</taxon>
        <taxon>Pseudomonadati</taxon>
        <taxon>Planctomycetota</taxon>
        <taxon>Planctomycetia</taxon>
        <taxon>Pirellulales</taxon>
        <taxon>Pirellulaceae</taxon>
        <taxon>Bremerella</taxon>
    </lineage>
</organism>
<reference evidence="1 2" key="1">
    <citation type="submission" date="2020-05" db="EMBL/GenBank/DDBJ databases">
        <title>Bremerella alba sp. nov., a novel planctomycete isolated from the surface of the macroalga Fucus spiralis.</title>
        <authorList>
            <person name="Godinho O."/>
            <person name="Botelho R."/>
            <person name="Albuquerque L."/>
            <person name="Wiegand S."/>
            <person name="Da Costa M.S."/>
            <person name="Lobo-Da-Cunha A."/>
            <person name="Jogler C."/>
            <person name="Lage O.M."/>
        </authorList>
    </citation>
    <scope>NUCLEOTIDE SEQUENCE [LARGE SCALE GENOMIC DNA]</scope>
    <source>
        <strain evidence="1 2">FF15</strain>
    </source>
</reference>
<evidence type="ECO:0000313" key="2">
    <source>
        <dbReference type="Proteomes" id="UP000551616"/>
    </source>
</evidence>
<gene>
    <name evidence="1" type="ORF">HOV93_39080</name>
</gene>
<sequence>MDTTKEQKLRLYLNQLKKLHDSKIVIEPIEKIKVDTLTLFGKSGGTICDFRGYNETEYIAFFTTLRQFMIPTEKTVNFDKVCKIVKDECDRTELVDMVTHAENAWNKLMNSPPSIGFNIDGVGNSYYELLRLWLYSGRFHTDVDKAEKWDSMPEPMRMDAEATLQARIPNLVNCLTIVGRVVIWWLDEPEAEVPPLPSAQGA</sequence>
<dbReference type="Proteomes" id="UP000551616">
    <property type="component" value="Unassembled WGS sequence"/>
</dbReference>
<comment type="caution">
    <text evidence="1">The sequence shown here is derived from an EMBL/GenBank/DDBJ whole genome shotgun (WGS) entry which is preliminary data.</text>
</comment>
<name>A0A7V8V8A5_9BACT</name>
<keyword evidence="2" id="KW-1185">Reference proteome</keyword>